<reference evidence="3 4" key="1">
    <citation type="submission" date="2016-10" db="EMBL/GenBank/DDBJ databases">
        <authorList>
            <person name="de Groot N.N."/>
        </authorList>
    </citation>
    <scope>NUCLEOTIDE SEQUENCE [LARGE SCALE GENOMIC DNA]</scope>
    <source>
        <strain evidence="3 4">DSM 1736</strain>
    </source>
</reference>
<sequence>MAFNFGTQYDGSGSIIRTGAYGKTTPFLMTNSNLGLYDFFTENFRSIIEDGIVKTPWSNILSKPTTLEGFGITDAAPAGYGLGTAAVTAYNDWNNYKTTGFFLGNNLPNAPTSGAATWYWVTVIRYTDSYVYQKAVGFGGSAFLTFERRCQAGTWSEWERVAKYADLDTKLSKSNLVPSGIATYHYRDVCAYYYGGVSITGTLKIVLPTSWTGTMLKIVIDGLDRGVGRSMWSVELGGRIEVAGNWAFATATLSQGCPFTDIRFGHDGTKCCILLGTISTIWNTAKVIISDVFAGQEASAAFGSGWGMGIITDEKGIAFGSSPTIYTNARANISVPLTAGKWNCVFVGGGRTVCDFIYYHDSGNNPINIRGQLLTTNARPTGLLLKYDVFSWQTTGQLEIKIVDTGTTKKIYFKPIYDSNLIVNPRNTFASIYKTPLFDLADDDTSGLNYVCKEIGSFINGEKIATVDHVTANAAPAGYGLGTAAKLIIGTDLNSIRGCGFFAGYNMTNSPSGKGWIHLISISNGDDILVQFAHDSFQNKSMYTRYSTDRGTTWQPWVEVAKVVSPAFTGIPTAPTAAAGTNNTQIANTAFVIANSARAGYVHHKINSAKPATDLPSTWAAGMYYTQIYNNGFPLTFGTCLTIKDARNGVEAIQIGVSWPGADEGYSSMCIRGKRDVGADVWGGWTKVATDRASFIPAVDNAFTIGIADHRLAQIFAASATINTSDERAKTDIEELKLGRKVIKSLRAVKFKYRERLKKVEAVEDGTEIVEIEPERTETRIITPAVYETVEIEPAEYETVVTQPEETNEEGNVIAEAVTEEVLIKEAITEERLVSAEVTEEIIIPAKTEERPKYKEVITSLPGVRPHAGFIAQEVRAALEALGYGDIGVWTYDKEADRYGLRYEEITPFLALAIQELDSEVEAQAAKIEAQEVMLNQLTARIEALENQTA</sequence>
<dbReference type="OrthoDB" id="1683834at2"/>
<proteinExistence type="predicted"/>
<feature type="coiled-coil region" evidence="1">
    <location>
        <begin position="914"/>
        <end position="948"/>
    </location>
</feature>
<dbReference type="AlphaFoldDB" id="A0A1G9P180"/>
<feature type="domain" description="Peptidase S74" evidence="2">
    <location>
        <begin position="725"/>
        <end position="928"/>
    </location>
</feature>
<name>A0A1G9P180_9FIRM</name>
<dbReference type="InterPro" id="IPR044914">
    <property type="entry name" value="Endosialidase_C_dom_sf"/>
</dbReference>
<dbReference type="Gene3D" id="4.10.1090.10">
    <property type="entry name" value="Endosialidase, domain 4"/>
    <property type="match status" value="1"/>
</dbReference>
<evidence type="ECO:0000256" key="1">
    <source>
        <dbReference type="SAM" id="Coils"/>
    </source>
</evidence>
<dbReference type="PROSITE" id="PS51688">
    <property type="entry name" value="ICA"/>
    <property type="match status" value="1"/>
</dbReference>
<evidence type="ECO:0000259" key="2">
    <source>
        <dbReference type="PROSITE" id="PS51688"/>
    </source>
</evidence>
<dbReference type="Proteomes" id="UP000214880">
    <property type="component" value="Unassembled WGS sequence"/>
</dbReference>
<accession>A0A1G9P180</accession>
<protein>
    <submittedName>
        <fullName evidence="3">Chaperone of endosialidase</fullName>
    </submittedName>
</protein>
<evidence type="ECO:0000313" key="3">
    <source>
        <dbReference type="EMBL" id="SDL92642.1"/>
    </source>
</evidence>
<dbReference type="EMBL" id="FNHB01000001">
    <property type="protein sequence ID" value="SDL92642.1"/>
    <property type="molecule type" value="Genomic_DNA"/>
</dbReference>
<dbReference type="InterPro" id="IPR030392">
    <property type="entry name" value="S74_ICA"/>
</dbReference>
<dbReference type="RefSeq" id="WP_092069568.1">
    <property type="nucleotide sequence ID" value="NZ_FNHB01000001.1"/>
</dbReference>
<dbReference type="CDD" id="cd19958">
    <property type="entry name" value="pyocin_knob"/>
    <property type="match status" value="2"/>
</dbReference>
<organism evidence="3 4">
    <name type="scientific">Dendrosporobacter quercicolus</name>
    <dbReference type="NCBI Taxonomy" id="146817"/>
    <lineage>
        <taxon>Bacteria</taxon>
        <taxon>Bacillati</taxon>
        <taxon>Bacillota</taxon>
        <taxon>Negativicutes</taxon>
        <taxon>Selenomonadales</taxon>
        <taxon>Sporomusaceae</taxon>
        <taxon>Dendrosporobacter</taxon>
    </lineage>
</organism>
<keyword evidence="4" id="KW-1185">Reference proteome</keyword>
<evidence type="ECO:0000313" key="4">
    <source>
        <dbReference type="Proteomes" id="UP000214880"/>
    </source>
</evidence>
<keyword evidence="1" id="KW-0175">Coiled coil</keyword>
<gene>
    <name evidence="3" type="ORF">SAMN04488502_1011198</name>
</gene>
<dbReference type="STRING" id="146817.SAMN04488502_1011198"/>